<evidence type="ECO:0000313" key="3">
    <source>
        <dbReference type="EMBL" id="AIA92356.1"/>
    </source>
</evidence>
<dbReference type="EMBL" id="KF125033">
    <property type="protein sequence ID" value="AIA92356.1"/>
    <property type="molecule type" value="Genomic_DNA"/>
</dbReference>
<protein>
    <submittedName>
        <fullName evidence="3">CAZy families GT2 protein</fullName>
    </submittedName>
</protein>
<feature type="transmembrane region" description="Helical" evidence="2">
    <location>
        <begin position="6"/>
        <end position="23"/>
    </location>
</feature>
<reference evidence="3" key="1">
    <citation type="journal article" date="2013" name="Environ. Microbiol.">
        <title>Seasonally variable intestinal metagenomes of the red palm weevil (Rhynchophorus ferrugineus).</title>
        <authorList>
            <person name="Jia S."/>
            <person name="Zhang X."/>
            <person name="Zhang G."/>
            <person name="Yin A."/>
            <person name="Zhang S."/>
            <person name="Li F."/>
            <person name="Wang L."/>
            <person name="Zhao D."/>
            <person name="Yun Q."/>
            <person name="Tala"/>
            <person name="Wang J."/>
            <person name="Sun G."/>
            <person name="Baabdullah M."/>
            <person name="Yu X."/>
            <person name="Hu S."/>
            <person name="Al-Mssallem I.S."/>
            <person name="Yu J."/>
        </authorList>
    </citation>
    <scope>NUCLEOTIDE SEQUENCE</scope>
</reference>
<evidence type="ECO:0000256" key="2">
    <source>
        <dbReference type="SAM" id="Phobius"/>
    </source>
</evidence>
<feature type="region of interest" description="Disordered" evidence="1">
    <location>
        <begin position="86"/>
        <end position="108"/>
    </location>
</feature>
<sequence length="108" mass="11511">MALFAWIVQAFVGAVAGFVLIVSKRRPRLGLSAKAPLPVLSSRTALLMPTYNEDPERLLAGLQAIHESLAATGQLFDVRFLRAQRYPQAGSPGGGGSRVPCPARTPGR</sequence>
<organism evidence="3">
    <name type="scientific">uncultured Stenotrophomonas sp</name>
    <dbReference type="NCBI Taxonomy" id="165438"/>
    <lineage>
        <taxon>Bacteria</taxon>
        <taxon>Pseudomonadati</taxon>
        <taxon>Pseudomonadota</taxon>
        <taxon>Gammaproteobacteria</taxon>
        <taxon>Lysobacterales</taxon>
        <taxon>Lysobacteraceae</taxon>
        <taxon>Stenotrophomonas</taxon>
        <taxon>environmental samples</taxon>
    </lineage>
</organism>
<evidence type="ECO:0000256" key="1">
    <source>
        <dbReference type="SAM" id="MobiDB-lite"/>
    </source>
</evidence>
<keyword evidence="2" id="KW-0472">Membrane</keyword>
<dbReference type="AlphaFoldDB" id="A0A060CHV3"/>
<keyword evidence="2" id="KW-1133">Transmembrane helix</keyword>
<proteinExistence type="predicted"/>
<accession>A0A060CHV3</accession>
<keyword evidence="2" id="KW-0812">Transmembrane</keyword>
<name>A0A060CHV3_9GAMM</name>